<dbReference type="EMBL" id="KZ293561">
    <property type="protein sequence ID" value="PBK58275.1"/>
    <property type="molecule type" value="Genomic_DNA"/>
</dbReference>
<proteinExistence type="predicted"/>
<sequence>MLVARLLLRRQDMANLGGLYQAHYSTYKDVDAASTNEHGLNTCVTIAVDHCTQCGLWFEDEVRDQSAWEDHCVYYYNDQFFSFHECVEGNINLQLHGVGIHDNIVMFNLSNGLGGSHLELYGYIEQNVAAIPLYCPYCIFDETGTIKKDASVFTQDTLIMVVRYMNMGFVGYNYKQFRLKLTLSRRALESLTREHFNN</sequence>
<evidence type="ECO:0000313" key="1">
    <source>
        <dbReference type="EMBL" id="PBK58275.1"/>
    </source>
</evidence>
<accession>A0A2H3AH63</accession>
<keyword evidence="2" id="KW-1185">Reference proteome</keyword>
<dbReference type="STRING" id="1076256.A0A2H3AH63"/>
<evidence type="ECO:0000313" key="2">
    <source>
        <dbReference type="Proteomes" id="UP000218334"/>
    </source>
</evidence>
<dbReference type="Proteomes" id="UP000218334">
    <property type="component" value="Unassembled WGS sequence"/>
</dbReference>
<dbReference type="AlphaFoldDB" id="A0A2H3AH63"/>
<reference evidence="2" key="1">
    <citation type="journal article" date="2017" name="Nat. Ecol. Evol.">
        <title>Genome expansion and lineage-specific genetic innovations in the forest pathogenic fungi Armillaria.</title>
        <authorList>
            <person name="Sipos G."/>
            <person name="Prasanna A.N."/>
            <person name="Walter M.C."/>
            <person name="O'Connor E."/>
            <person name="Balint B."/>
            <person name="Krizsan K."/>
            <person name="Kiss B."/>
            <person name="Hess J."/>
            <person name="Varga T."/>
            <person name="Slot J."/>
            <person name="Riley R."/>
            <person name="Boka B."/>
            <person name="Rigling D."/>
            <person name="Barry K."/>
            <person name="Lee J."/>
            <person name="Mihaltcheva S."/>
            <person name="LaButti K."/>
            <person name="Lipzen A."/>
            <person name="Waldron R."/>
            <person name="Moloney N.M."/>
            <person name="Sperisen C."/>
            <person name="Kredics L."/>
            <person name="Vagvoelgyi C."/>
            <person name="Patrignani A."/>
            <person name="Fitzpatrick D."/>
            <person name="Nagy I."/>
            <person name="Doyle S."/>
            <person name="Anderson J.B."/>
            <person name="Grigoriev I.V."/>
            <person name="Gueldener U."/>
            <person name="Muensterkoetter M."/>
            <person name="Nagy L.G."/>
        </authorList>
    </citation>
    <scope>NUCLEOTIDE SEQUENCE [LARGE SCALE GENOMIC DNA]</scope>
    <source>
        <strain evidence="2">28-4</strain>
    </source>
</reference>
<protein>
    <submittedName>
        <fullName evidence="1">Uncharacterized protein</fullName>
    </submittedName>
</protein>
<gene>
    <name evidence="1" type="ORF">ARMSODRAFT_983988</name>
</gene>
<organism evidence="1 2">
    <name type="scientific">Armillaria solidipes</name>
    <dbReference type="NCBI Taxonomy" id="1076256"/>
    <lineage>
        <taxon>Eukaryota</taxon>
        <taxon>Fungi</taxon>
        <taxon>Dikarya</taxon>
        <taxon>Basidiomycota</taxon>
        <taxon>Agaricomycotina</taxon>
        <taxon>Agaricomycetes</taxon>
        <taxon>Agaricomycetidae</taxon>
        <taxon>Agaricales</taxon>
        <taxon>Marasmiineae</taxon>
        <taxon>Physalacriaceae</taxon>
        <taxon>Armillaria</taxon>
    </lineage>
</organism>
<name>A0A2H3AH63_9AGAR</name>